<accession>A0ABD3V1S5</accession>
<comment type="caution">
    <text evidence="2">The sequence shown here is derived from an EMBL/GenBank/DDBJ whole genome shotgun (WGS) entry which is preliminary data.</text>
</comment>
<keyword evidence="1" id="KW-0732">Signal</keyword>
<evidence type="ECO:0000256" key="1">
    <source>
        <dbReference type="SAM" id="SignalP"/>
    </source>
</evidence>
<gene>
    <name evidence="2" type="ORF">ACJMK2_014812</name>
</gene>
<dbReference type="EMBL" id="JBJQND010000014">
    <property type="protein sequence ID" value="KAL3855605.1"/>
    <property type="molecule type" value="Genomic_DNA"/>
</dbReference>
<name>A0ABD3V1S5_SINWO</name>
<evidence type="ECO:0000313" key="2">
    <source>
        <dbReference type="EMBL" id="KAL3855605.1"/>
    </source>
</evidence>
<sequence>MKFVIILAALIAFSYGQTVHPTHEPSVHESFTFFYDYHTHKMVVTNHQNCYIFTLTDQQKVDVHTDPGLTALELQLLPLVDSGTKTEAQKSSLEAGIVSACGHNIRHYYTMS</sequence>
<proteinExistence type="predicted"/>
<keyword evidence="3" id="KW-1185">Reference proteome</keyword>
<reference evidence="2 3" key="1">
    <citation type="submission" date="2024-11" db="EMBL/GenBank/DDBJ databases">
        <title>Chromosome-level genome assembly of the freshwater bivalve Anodonta woodiana.</title>
        <authorList>
            <person name="Chen X."/>
        </authorList>
    </citation>
    <scope>NUCLEOTIDE SEQUENCE [LARGE SCALE GENOMIC DNA]</scope>
    <source>
        <strain evidence="2">MN2024</strain>
        <tissue evidence="2">Gills</tissue>
    </source>
</reference>
<feature type="signal peptide" evidence="1">
    <location>
        <begin position="1"/>
        <end position="16"/>
    </location>
</feature>
<feature type="chain" id="PRO_5044817858" description="Lipocalin" evidence="1">
    <location>
        <begin position="17"/>
        <end position="112"/>
    </location>
</feature>
<dbReference type="Proteomes" id="UP001634394">
    <property type="component" value="Unassembled WGS sequence"/>
</dbReference>
<protein>
    <recommendedName>
        <fullName evidence="4">Lipocalin</fullName>
    </recommendedName>
</protein>
<dbReference type="AlphaFoldDB" id="A0ABD3V1S5"/>
<evidence type="ECO:0008006" key="4">
    <source>
        <dbReference type="Google" id="ProtNLM"/>
    </source>
</evidence>
<organism evidence="2 3">
    <name type="scientific">Sinanodonta woodiana</name>
    <name type="common">Chinese pond mussel</name>
    <name type="synonym">Anodonta woodiana</name>
    <dbReference type="NCBI Taxonomy" id="1069815"/>
    <lineage>
        <taxon>Eukaryota</taxon>
        <taxon>Metazoa</taxon>
        <taxon>Spiralia</taxon>
        <taxon>Lophotrochozoa</taxon>
        <taxon>Mollusca</taxon>
        <taxon>Bivalvia</taxon>
        <taxon>Autobranchia</taxon>
        <taxon>Heteroconchia</taxon>
        <taxon>Palaeoheterodonta</taxon>
        <taxon>Unionida</taxon>
        <taxon>Unionoidea</taxon>
        <taxon>Unionidae</taxon>
        <taxon>Unioninae</taxon>
        <taxon>Sinanodonta</taxon>
    </lineage>
</organism>
<evidence type="ECO:0000313" key="3">
    <source>
        <dbReference type="Proteomes" id="UP001634394"/>
    </source>
</evidence>